<organism evidence="2 3">
    <name type="scientific">Pseudomonas helleri</name>
    <dbReference type="NCBI Taxonomy" id="1608996"/>
    <lineage>
        <taxon>Bacteria</taxon>
        <taxon>Pseudomonadati</taxon>
        <taxon>Pseudomonadota</taxon>
        <taxon>Gammaproteobacteria</taxon>
        <taxon>Pseudomonadales</taxon>
        <taxon>Pseudomonadaceae</taxon>
        <taxon>Pseudomonas</taxon>
    </lineage>
</organism>
<dbReference type="Gene3D" id="3.40.50.300">
    <property type="entry name" value="P-loop containing nucleotide triphosphate hydrolases"/>
    <property type="match status" value="1"/>
</dbReference>
<gene>
    <name evidence="2" type="ORF">GHN41_03315</name>
    <name evidence="1" type="ORF">GHN94_01440</name>
</gene>
<protein>
    <submittedName>
        <fullName evidence="2">AAA family ATPase</fullName>
    </submittedName>
</protein>
<dbReference type="Proteomes" id="UP000443000">
    <property type="component" value="Unassembled WGS sequence"/>
</dbReference>
<accession>A0A6G1W0E3</accession>
<keyword evidence="4" id="KW-1185">Reference proteome</keyword>
<dbReference type="InterPro" id="IPR008868">
    <property type="entry name" value="TniB"/>
</dbReference>
<dbReference type="InterPro" id="IPR027417">
    <property type="entry name" value="P-loop_NTPase"/>
</dbReference>
<name>A0A6G1W0E3_9PSED</name>
<dbReference type="AlphaFoldDB" id="A0A6G1W0E3"/>
<reference evidence="3 4" key="1">
    <citation type="submission" date="2019-10" db="EMBL/GenBank/DDBJ databases">
        <title>Evaluation of single-gene subtyping targets for Pseudomonas.</title>
        <authorList>
            <person name="Reichler S.J."/>
            <person name="Orsi R.H."/>
            <person name="Wiedmann M."/>
            <person name="Martin N.H."/>
            <person name="Murphy S.I."/>
        </authorList>
    </citation>
    <scope>NUCLEOTIDE SEQUENCE [LARGE SCALE GENOMIC DNA]</scope>
    <source>
        <strain evidence="1 4">FSL R10-0802</strain>
        <strain evidence="2 3">FSL R10-1594</strain>
    </source>
</reference>
<evidence type="ECO:0000313" key="2">
    <source>
        <dbReference type="EMBL" id="MQU15479.1"/>
    </source>
</evidence>
<evidence type="ECO:0000313" key="3">
    <source>
        <dbReference type="Proteomes" id="UP000443000"/>
    </source>
</evidence>
<dbReference type="SUPFAM" id="SSF52540">
    <property type="entry name" value="P-loop containing nucleoside triphosphate hydrolases"/>
    <property type="match status" value="1"/>
</dbReference>
<dbReference type="Proteomes" id="UP000713985">
    <property type="component" value="Unassembled WGS sequence"/>
</dbReference>
<comment type="caution">
    <text evidence="2">The sequence shown here is derived from an EMBL/GenBank/DDBJ whole genome shotgun (WGS) entry which is preliminary data.</text>
</comment>
<sequence length="282" mass="32315">MELDGQSRLRWLDQPRWIGYPRALDTLSKLDRLLNFPRQTRMPNMLLIGSSNNGKSNLINYFYERNRPQENPEGENIVCPVLRIESPSTPSETSIYSEILIHLYESVPRSSLDIKRLRAIRVMRKVQLKILIIDDLHNMLAGSSVKQQQYLNMLKYLSNELQISIVGCGTGDLLRAVSIDPQIQNRFQPDFLPKWEMDKEFRQLLASFERLLPLRKPSGLHEARLAAKALAMCGGTIGELSLLLNAATEHAIITGTEQITMEVMNECRYIPPDERTRLASRI</sequence>
<dbReference type="Pfam" id="PF05621">
    <property type="entry name" value="TniB"/>
    <property type="match status" value="1"/>
</dbReference>
<evidence type="ECO:0000313" key="1">
    <source>
        <dbReference type="EMBL" id="MQT24497.1"/>
    </source>
</evidence>
<evidence type="ECO:0000313" key="4">
    <source>
        <dbReference type="Proteomes" id="UP000713985"/>
    </source>
</evidence>
<dbReference type="EMBL" id="WIVT01000002">
    <property type="protein sequence ID" value="MQU15479.1"/>
    <property type="molecule type" value="Genomic_DNA"/>
</dbReference>
<dbReference type="EMBL" id="WIWP01000001">
    <property type="protein sequence ID" value="MQT24497.1"/>
    <property type="molecule type" value="Genomic_DNA"/>
</dbReference>
<proteinExistence type="predicted"/>